<keyword evidence="1" id="KW-0812">Transmembrane</keyword>
<name>A0A6V8K6S2_9ACTN</name>
<feature type="transmembrane region" description="Helical" evidence="1">
    <location>
        <begin position="32"/>
        <end position="53"/>
    </location>
</feature>
<dbReference type="InterPro" id="IPR015943">
    <property type="entry name" value="WD40/YVTN_repeat-like_dom_sf"/>
</dbReference>
<keyword evidence="4" id="KW-1185">Reference proteome</keyword>
<organism evidence="3 4">
    <name type="scientific">Phytohabitans houttuyneae</name>
    <dbReference type="NCBI Taxonomy" id="1076126"/>
    <lineage>
        <taxon>Bacteria</taxon>
        <taxon>Bacillati</taxon>
        <taxon>Actinomycetota</taxon>
        <taxon>Actinomycetes</taxon>
        <taxon>Micromonosporales</taxon>
        <taxon>Micromonosporaceae</taxon>
    </lineage>
</organism>
<dbReference type="Proteomes" id="UP000482800">
    <property type="component" value="Unassembled WGS sequence"/>
</dbReference>
<dbReference type="Pfam" id="PF13360">
    <property type="entry name" value="PQQ_2"/>
    <property type="match status" value="1"/>
</dbReference>
<dbReference type="AlphaFoldDB" id="A0A6V8K6S2"/>
<comment type="caution">
    <text evidence="3">The sequence shown here is derived from an EMBL/GenBank/DDBJ whole genome shotgun (WGS) entry which is preliminary data.</text>
</comment>
<dbReference type="Gene3D" id="2.130.10.10">
    <property type="entry name" value="YVTN repeat-like/Quinoprotein amine dehydrogenase"/>
    <property type="match status" value="1"/>
</dbReference>
<keyword evidence="1" id="KW-0472">Membrane</keyword>
<accession>A0A6V8K6S2</accession>
<dbReference type="InterPro" id="IPR011047">
    <property type="entry name" value="Quinoprotein_ADH-like_sf"/>
</dbReference>
<feature type="domain" description="Pyrrolo-quinoline quinone repeat" evidence="2">
    <location>
        <begin position="114"/>
        <end position="279"/>
    </location>
</feature>
<dbReference type="InterPro" id="IPR002372">
    <property type="entry name" value="PQQ_rpt_dom"/>
</dbReference>
<protein>
    <recommendedName>
        <fullName evidence="2">Pyrrolo-quinoline quinone repeat domain-containing protein</fullName>
    </recommendedName>
</protein>
<reference evidence="3 4" key="1">
    <citation type="submission" date="2020-03" db="EMBL/GenBank/DDBJ databases">
        <title>Whole genome shotgun sequence of Phytohabitans houttuyneae NBRC 108639.</title>
        <authorList>
            <person name="Komaki H."/>
            <person name="Tamura T."/>
        </authorList>
    </citation>
    <scope>NUCLEOTIDE SEQUENCE [LARGE SCALE GENOMIC DNA]</scope>
    <source>
        <strain evidence="3 4">NBRC 108639</strain>
    </source>
</reference>
<sequence length="475" mass="50661">MFTALRDDADAIPLGEAGGARRRGERRRRTQLVAVAAAVACVVAAGVAGGSWLTRDLAGPEPEPIAPPDRIVQLGPPRPLGEEISFGARPAFSLTSVAGERAYASWFAGDQLMVAAADLRTGERAWPAKALGEFDDSNGIVALPHALLAIGEHNDGTIPDQLLFVVDPDSGVVRWKLPFSINDDDLLFFEAAVVLVTADGTSRGYDWTTGRVLWEQPATADRPVMSIGMTHPDSGLPNDVLLAQHLPLLRDPRLLQVTAGGNLLVRDAATGTLTATRAGVAPSGHANYIATGGRLYGYSLMERTYRLRVTDVDGTGASRDILTGAPEHNLTTLVACGTGRVCVLDSYMDTSQVIALDVTQGRELWRVTAPSDLDQLTAAGTRVLLTGRRSEPPQVASILIDKDGREVIRSEAQLVWISTGTLLSLGTTEVASVDAADGEVRALGELPAHLRWCSWTETRLACPTPTGFQVWAINR</sequence>
<evidence type="ECO:0000313" key="3">
    <source>
        <dbReference type="EMBL" id="GFJ78121.1"/>
    </source>
</evidence>
<keyword evidence="1" id="KW-1133">Transmembrane helix</keyword>
<dbReference type="SUPFAM" id="SSF50998">
    <property type="entry name" value="Quinoprotein alcohol dehydrogenase-like"/>
    <property type="match status" value="1"/>
</dbReference>
<dbReference type="EMBL" id="BLPF01000001">
    <property type="protein sequence ID" value="GFJ78121.1"/>
    <property type="molecule type" value="Genomic_DNA"/>
</dbReference>
<reference evidence="3 4" key="2">
    <citation type="submission" date="2020-03" db="EMBL/GenBank/DDBJ databases">
        <authorList>
            <person name="Ichikawa N."/>
            <person name="Kimura A."/>
            <person name="Kitahashi Y."/>
            <person name="Uohara A."/>
        </authorList>
    </citation>
    <scope>NUCLEOTIDE SEQUENCE [LARGE SCALE GENOMIC DNA]</scope>
    <source>
        <strain evidence="3 4">NBRC 108639</strain>
    </source>
</reference>
<evidence type="ECO:0000313" key="4">
    <source>
        <dbReference type="Proteomes" id="UP000482800"/>
    </source>
</evidence>
<evidence type="ECO:0000256" key="1">
    <source>
        <dbReference type="SAM" id="Phobius"/>
    </source>
</evidence>
<evidence type="ECO:0000259" key="2">
    <source>
        <dbReference type="Pfam" id="PF13360"/>
    </source>
</evidence>
<proteinExistence type="predicted"/>
<gene>
    <name evidence="3" type="ORF">Phou_023010</name>
</gene>